<dbReference type="InterPro" id="IPR036875">
    <property type="entry name" value="Znf_CCHC_sf"/>
</dbReference>
<feature type="transmembrane region" description="Helical" evidence="3">
    <location>
        <begin position="182"/>
        <end position="201"/>
    </location>
</feature>
<feature type="region of interest" description="Disordered" evidence="2">
    <location>
        <begin position="1"/>
        <end position="24"/>
    </location>
</feature>
<dbReference type="STRING" id="149040.A0A194X7C6"/>
<evidence type="ECO:0000256" key="3">
    <source>
        <dbReference type="SAM" id="Phobius"/>
    </source>
</evidence>
<dbReference type="OrthoDB" id="3863715at2759"/>
<keyword evidence="3" id="KW-1133">Transmembrane helix</keyword>
<evidence type="ECO:0000313" key="5">
    <source>
        <dbReference type="EMBL" id="KUJ16080.1"/>
    </source>
</evidence>
<feature type="domain" description="CCHC-type" evidence="4">
    <location>
        <begin position="67"/>
        <end position="82"/>
    </location>
</feature>
<evidence type="ECO:0000256" key="2">
    <source>
        <dbReference type="SAM" id="MobiDB-lite"/>
    </source>
</evidence>
<dbReference type="EMBL" id="KQ947417">
    <property type="protein sequence ID" value="KUJ16080.1"/>
    <property type="molecule type" value="Genomic_DNA"/>
</dbReference>
<keyword evidence="1" id="KW-0863">Zinc-finger</keyword>
<dbReference type="AlphaFoldDB" id="A0A194X7C6"/>
<dbReference type="Pfam" id="PF00098">
    <property type="entry name" value="zf-CCHC"/>
    <property type="match status" value="3"/>
</dbReference>
<evidence type="ECO:0000313" key="6">
    <source>
        <dbReference type="Proteomes" id="UP000070700"/>
    </source>
</evidence>
<dbReference type="RefSeq" id="XP_018070435.1">
    <property type="nucleotide sequence ID" value="XM_018205022.1"/>
</dbReference>
<organism evidence="5 6">
    <name type="scientific">Mollisia scopiformis</name>
    <name type="common">Conifer needle endophyte fungus</name>
    <name type="synonym">Phialocephala scopiformis</name>
    <dbReference type="NCBI Taxonomy" id="149040"/>
    <lineage>
        <taxon>Eukaryota</taxon>
        <taxon>Fungi</taxon>
        <taxon>Dikarya</taxon>
        <taxon>Ascomycota</taxon>
        <taxon>Pezizomycotina</taxon>
        <taxon>Leotiomycetes</taxon>
        <taxon>Helotiales</taxon>
        <taxon>Mollisiaceae</taxon>
        <taxon>Mollisia</taxon>
    </lineage>
</organism>
<dbReference type="GeneID" id="28814748"/>
<sequence length="234" mass="25700">MPLTKPVTALPVAQPSGRECPEGPKDKTCYKCGQSGHISRDCTNPSADGGAGRGGFSSGGGGSGQECYKCSKVGHIARNCPEAAGYGGGGYGGQQGGYGGGGGFGGRQGGQTCYSCGGYGHMSQDRRIRARTIDSTLPRRRLACNLIEREYDTPSIWKGWLADTIDLRICRLKAFNQQRPAFFVHFYFCLYTLPFLFSPFHDNKTKIHDSSRVLELISLVHYMFRYRWWLSWAI</sequence>
<name>A0A194X7C6_MOLSC</name>
<keyword evidence="1" id="KW-0862">Zinc</keyword>
<keyword evidence="3" id="KW-0472">Membrane</keyword>
<dbReference type="InterPro" id="IPR001878">
    <property type="entry name" value="Znf_CCHC"/>
</dbReference>
<accession>A0A194X7C6</accession>
<keyword evidence="6" id="KW-1185">Reference proteome</keyword>
<keyword evidence="1" id="KW-0479">Metal-binding</keyword>
<gene>
    <name evidence="5" type="ORF">LY89DRAFT_102875</name>
</gene>
<proteinExistence type="predicted"/>
<dbReference type="GO" id="GO:0008270">
    <property type="term" value="F:zinc ion binding"/>
    <property type="evidence" value="ECO:0007669"/>
    <property type="project" value="UniProtKB-KW"/>
</dbReference>
<dbReference type="InParanoid" id="A0A194X7C6"/>
<dbReference type="SMART" id="SM00343">
    <property type="entry name" value="ZnF_C2HC"/>
    <property type="match status" value="3"/>
</dbReference>
<reference evidence="5 6" key="1">
    <citation type="submission" date="2015-10" db="EMBL/GenBank/DDBJ databases">
        <title>Full genome of DAOMC 229536 Phialocephala scopiformis, a fungal endophyte of spruce producing the potent anti-insectan compound rugulosin.</title>
        <authorList>
            <consortium name="DOE Joint Genome Institute"/>
            <person name="Walker A.K."/>
            <person name="Frasz S.L."/>
            <person name="Seifert K.A."/>
            <person name="Miller J.D."/>
            <person name="Mondo S.J."/>
            <person name="Labutti K."/>
            <person name="Lipzen A."/>
            <person name="Dockter R."/>
            <person name="Kennedy M."/>
            <person name="Grigoriev I.V."/>
            <person name="Spatafora J.W."/>
        </authorList>
    </citation>
    <scope>NUCLEOTIDE SEQUENCE [LARGE SCALE GENOMIC DNA]</scope>
    <source>
        <strain evidence="5 6">CBS 120377</strain>
    </source>
</reference>
<protein>
    <recommendedName>
        <fullName evidence="4">CCHC-type domain-containing protein</fullName>
    </recommendedName>
</protein>
<dbReference type="GO" id="GO:0003676">
    <property type="term" value="F:nucleic acid binding"/>
    <property type="evidence" value="ECO:0007669"/>
    <property type="project" value="InterPro"/>
</dbReference>
<evidence type="ECO:0000259" key="4">
    <source>
        <dbReference type="PROSITE" id="PS50158"/>
    </source>
</evidence>
<dbReference type="InterPro" id="IPR051714">
    <property type="entry name" value="Znf_CCHC_NABP"/>
</dbReference>
<dbReference type="PROSITE" id="PS50158">
    <property type="entry name" value="ZF_CCHC"/>
    <property type="match status" value="2"/>
</dbReference>
<dbReference type="Proteomes" id="UP000070700">
    <property type="component" value="Unassembled WGS sequence"/>
</dbReference>
<dbReference type="PANTHER" id="PTHR23002">
    <property type="entry name" value="ZINC FINGER CCHC DOMAIN CONTAINING PROTEIN"/>
    <property type="match status" value="1"/>
</dbReference>
<dbReference type="Gene3D" id="4.10.60.10">
    <property type="entry name" value="Zinc finger, CCHC-type"/>
    <property type="match status" value="2"/>
</dbReference>
<keyword evidence="3" id="KW-0812">Transmembrane</keyword>
<dbReference type="KEGG" id="psco:LY89DRAFT_102875"/>
<feature type="domain" description="CCHC-type" evidence="4">
    <location>
        <begin position="29"/>
        <end position="44"/>
    </location>
</feature>
<dbReference type="SUPFAM" id="SSF57756">
    <property type="entry name" value="Retrovirus zinc finger-like domains"/>
    <property type="match status" value="2"/>
</dbReference>
<evidence type="ECO:0000256" key="1">
    <source>
        <dbReference type="PROSITE-ProRule" id="PRU00047"/>
    </source>
</evidence>